<comment type="subunit">
    <text evidence="10">Component of the Sec protein translocase complex. Heterotrimer consisting of SecY, SecE and SecG subunits. The heterotrimers can form oligomers, although 1 heterotrimer is thought to be able to translocate proteins. Interacts with the ribosome. Interacts with SecDF, and other proteins may be involved. Interacts with SecA.</text>
</comment>
<evidence type="ECO:0000313" key="14">
    <source>
        <dbReference type="EMBL" id="CAL96013.1"/>
    </source>
</evidence>
<dbReference type="eggNOG" id="COG0201">
    <property type="taxonomic scope" value="Bacteria"/>
</dbReference>
<evidence type="ECO:0000256" key="10">
    <source>
        <dbReference type="HAMAP-Rule" id="MF_01465"/>
    </source>
</evidence>
<dbReference type="SUPFAM" id="SSF103491">
    <property type="entry name" value="Preprotein translocase SecY subunit"/>
    <property type="match status" value="1"/>
</dbReference>
<evidence type="ECO:0000256" key="3">
    <source>
        <dbReference type="ARBA" id="ARBA00022448"/>
    </source>
</evidence>
<evidence type="ECO:0000256" key="8">
    <source>
        <dbReference type="ARBA" id="ARBA00023136"/>
    </source>
</evidence>
<feature type="transmembrane region" description="Helical" evidence="10">
    <location>
        <begin position="394"/>
        <end position="413"/>
    </location>
</feature>
<dbReference type="GO" id="GO:0005886">
    <property type="term" value="C:plasma membrane"/>
    <property type="evidence" value="ECO:0007669"/>
    <property type="project" value="UniProtKB-SubCell"/>
</dbReference>
<dbReference type="KEGG" id="aoa:dqs_3536"/>
<feature type="transmembrane region" description="Helical" evidence="10">
    <location>
        <begin position="213"/>
        <end position="232"/>
    </location>
</feature>
<dbReference type="FunFam" id="1.10.3370.10:FF:000001">
    <property type="entry name" value="Preprotein translocase subunit SecY"/>
    <property type="match status" value="1"/>
</dbReference>
<feature type="transmembrane region" description="Helical" evidence="10">
    <location>
        <begin position="181"/>
        <end position="201"/>
    </location>
</feature>
<dbReference type="GO" id="GO:0043952">
    <property type="term" value="P:protein transport by the Sec complex"/>
    <property type="evidence" value="ECO:0007669"/>
    <property type="project" value="UniProtKB-UniRule"/>
</dbReference>
<accession>A1KB07</accession>
<keyword evidence="5 10" id="KW-0653">Protein transport</keyword>
<evidence type="ECO:0000256" key="1">
    <source>
        <dbReference type="ARBA" id="ARBA00004141"/>
    </source>
</evidence>
<dbReference type="InterPro" id="IPR002208">
    <property type="entry name" value="SecY/SEC61-alpha"/>
</dbReference>
<dbReference type="HOGENOM" id="CLU_030313_0_2_4"/>
<comment type="subcellular location">
    <subcellularLocation>
        <location evidence="10">Cell inner membrane</location>
        <topology evidence="10">Multi-pass membrane protein</topology>
    </subcellularLocation>
    <subcellularLocation>
        <location evidence="1 12">Membrane</location>
        <topology evidence="1 12">Multi-pass membrane protein</topology>
    </subcellularLocation>
</comment>
<keyword evidence="15" id="KW-1185">Reference proteome</keyword>
<feature type="transmembrane region" description="Helical" evidence="10">
    <location>
        <begin position="310"/>
        <end position="332"/>
    </location>
</feature>
<dbReference type="PROSITE" id="PS00756">
    <property type="entry name" value="SECY_2"/>
    <property type="match status" value="1"/>
</dbReference>
<feature type="transmembrane region" description="Helical" evidence="10">
    <location>
        <begin position="21"/>
        <end position="39"/>
    </location>
</feature>
<evidence type="ECO:0000256" key="12">
    <source>
        <dbReference type="RuleBase" id="RU003484"/>
    </source>
</evidence>
<dbReference type="InterPro" id="IPR023201">
    <property type="entry name" value="SecY_dom_sf"/>
</dbReference>
<evidence type="ECO:0000256" key="13">
    <source>
        <dbReference type="RuleBase" id="RU004349"/>
    </source>
</evidence>
<keyword evidence="10" id="KW-0997">Cell inner membrane</keyword>
<comment type="function">
    <text evidence="10 11">The central subunit of the protein translocation channel SecYEG. Consists of two halves formed by TMs 1-5 and 6-10. These two domains form a lateral gate at the front which open onto the bilayer between TMs 2 and 7, and are clamped together by SecE at the back. The channel is closed by both a pore ring composed of hydrophobic SecY resides and a short helix (helix 2A) on the extracellular side of the membrane which forms a plug. The plug probably moves laterally to allow the channel to open. The ring and the pore may move independently.</text>
</comment>
<evidence type="ECO:0000256" key="2">
    <source>
        <dbReference type="ARBA" id="ARBA00005751"/>
    </source>
</evidence>
<evidence type="ECO:0000256" key="5">
    <source>
        <dbReference type="ARBA" id="ARBA00022927"/>
    </source>
</evidence>
<reference evidence="14 15" key="1">
    <citation type="journal article" date="2006" name="Nat. Biotechnol.">
        <title>Complete genome of the mutualistic, N2-fixing grass endophyte Azoarcus sp. strain BH72.</title>
        <authorList>
            <person name="Krause A."/>
            <person name="Ramakumar A."/>
            <person name="Bartels D."/>
            <person name="Battistoni F."/>
            <person name="Bekel T."/>
            <person name="Boch J."/>
            <person name="Boehm M."/>
            <person name="Friedrich F."/>
            <person name="Hurek T."/>
            <person name="Krause L."/>
            <person name="Linke B."/>
            <person name="McHardy A.C."/>
            <person name="Sarkar A."/>
            <person name="Schneiker S."/>
            <person name="Syed A.A."/>
            <person name="Thauer R."/>
            <person name="Vorhoelter F.-J."/>
            <person name="Weidner S."/>
            <person name="Puehler A."/>
            <person name="Reinhold-Hurek B."/>
            <person name="Kaiser O."/>
            <person name="Goesmann A."/>
        </authorList>
    </citation>
    <scope>NUCLEOTIDE SEQUENCE [LARGE SCALE GENOMIC DNA]</scope>
    <source>
        <strain evidence="14 15">BH72</strain>
    </source>
</reference>
<dbReference type="Gene3D" id="1.10.3370.10">
    <property type="entry name" value="SecY subunit domain"/>
    <property type="match status" value="1"/>
</dbReference>
<dbReference type="PROSITE" id="PS00755">
    <property type="entry name" value="SECY_1"/>
    <property type="match status" value="1"/>
</dbReference>
<dbReference type="NCBIfam" id="TIGR00967">
    <property type="entry name" value="3a0501s007"/>
    <property type="match status" value="1"/>
</dbReference>
<keyword evidence="10" id="KW-1003">Cell membrane</keyword>
<proteinExistence type="inferred from homology"/>
<dbReference type="PRINTS" id="PR00303">
    <property type="entry name" value="SECYTRNLCASE"/>
</dbReference>
<protein>
    <recommendedName>
        <fullName evidence="9 10">Protein translocase subunit SecY</fullName>
    </recommendedName>
</protein>
<comment type="caution">
    <text evidence="10">Lacks conserved residue(s) required for the propagation of feature annotation.</text>
</comment>
<dbReference type="HAMAP" id="MF_01465">
    <property type="entry name" value="SecY"/>
    <property type="match status" value="1"/>
</dbReference>
<dbReference type="AlphaFoldDB" id="A1KB07"/>
<dbReference type="OrthoDB" id="9809248at2"/>
<keyword evidence="3 10" id="KW-0813">Transport</keyword>
<dbReference type="PANTHER" id="PTHR10906">
    <property type="entry name" value="SECY/SEC61-ALPHA FAMILY MEMBER"/>
    <property type="match status" value="1"/>
</dbReference>
<keyword evidence="7 10" id="KW-0811">Translocation</keyword>
<sequence>MANPSAALGNPGKFGDLKRRLLFLVGALIVYRIGAHIPVPGIDPARLAELFQSQAGGILGVFNLFSGGALSRFTIFALGIMPYISASIIMQLMTVAVPQLEALKKEGEAGRRKITQYTRYGTLVLAVAQSLGIAIALEGQAGLVLDPGLMFRFVTLATLVTGTMFLMWLGEQITERGVGNGISIIIFAGIAAGLPSSIGGLFELVRTGAMHPFTALLICVLVVLVTGFVVFVERGQRKILVNYAKRQVGNKIYGGQSSHLPLKLNMAGVIPPIFASSIILFPATLGQWFGSSEGLYWLRDLASTLSPGQPVYVLLYALAIVFFCFFYTALVFNARETADNLKKSGAFVPGIRPGDQTARYIDKILVRLTLAGAVYITLVCLLPEFLILKWNVPFYFGGTSLLIIVVVTMDFMAQVQAYVMSHQYESLLKKANFKGAGLPTR</sequence>
<evidence type="ECO:0000256" key="7">
    <source>
        <dbReference type="ARBA" id="ARBA00023010"/>
    </source>
</evidence>
<keyword evidence="6 10" id="KW-1133">Transmembrane helix</keyword>
<comment type="similarity">
    <text evidence="2 10 13">Belongs to the SecY/SEC61-alpha family.</text>
</comment>
<evidence type="ECO:0000256" key="9">
    <source>
        <dbReference type="ARBA" id="ARBA00039733"/>
    </source>
</evidence>
<dbReference type="GO" id="GO:0065002">
    <property type="term" value="P:intracellular protein transmembrane transport"/>
    <property type="evidence" value="ECO:0007669"/>
    <property type="project" value="UniProtKB-UniRule"/>
</dbReference>
<feature type="transmembrane region" description="Helical" evidence="10">
    <location>
        <begin position="149"/>
        <end position="169"/>
    </location>
</feature>
<dbReference type="PIRSF" id="PIRSF004557">
    <property type="entry name" value="SecY"/>
    <property type="match status" value="1"/>
</dbReference>
<dbReference type="InterPro" id="IPR026593">
    <property type="entry name" value="SecY"/>
</dbReference>
<dbReference type="Pfam" id="PF00344">
    <property type="entry name" value="SecY"/>
    <property type="match status" value="1"/>
</dbReference>
<evidence type="ECO:0000256" key="11">
    <source>
        <dbReference type="RuleBase" id="RU000537"/>
    </source>
</evidence>
<gene>
    <name evidence="10 14" type="primary">secY</name>
    <name evidence="14" type="ordered locus">azo3397</name>
</gene>
<keyword evidence="4 10" id="KW-0812">Transmembrane</keyword>
<evidence type="ECO:0000256" key="4">
    <source>
        <dbReference type="ARBA" id="ARBA00022692"/>
    </source>
</evidence>
<name>A1KB07_AZOSB</name>
<evidence type="ECO:0000313" key="15">
    <source>
        <dbReference type="Proteomes" id="UP000002588"/>
    </source>
</evidence>
<dbReference type="InterPro" id="IPR030659">
    <property type="entry name" value="SecY_CS"/>
</dbReference>
<evidence type="ECO:0000256" key="6">
    <source>
        <dbReference type="ARBA" id="ARBA00022989"/>
    </source>
</evidence>
<dbReference type="EMBL" id="AM406670">
    <property type="protein sequence ID" value="CAL96013.1"/>
    <property type="molecule type" value="Genomic_DNA"/>
</dbReference>
<feature type="transmembrane region" description="Helical" evidence="10">
    <location>
        <begin position="364"/>
        <end position="388"/>
    </location>
</feature>
<dbReference type="RefSeq" id="WP_011767120.1">
    <property type="nucleotide sequence ID" value="NC_008702.1"/>
</dbReference>
<feature type="transmembrane region" description="Helical" evidence="10">
    <location>
        <begin position="117"/>
        <end position="137"/>
    </location>
</feature>
<dbReference type="KEGG" id="azo:azo3397"/>
<dbReference type="STRING" id="62928.azo3397"/>
<dbReference type="Proteomes" id="UP000002588">
    <property type="component" value="Chromosome"/>
</dbReference>
<dbReference type="GO" id="GO:0006605">
    <property type="term" value="P:protein targeting"/>
    <property type="evidence" value="ECO:0007669"/>
    <property type="project" value="UniProtKB-UniRule"/>
</dbReference>
<feature type="transmembrane region" description="Helical" evidence="10">
    <location>
        <begin position="269"/>
        <end position="290"/>
    </location>
</feature>
<keyword evidence="8 10" id="KW-0472">Membrane</keyword>
<organism evidence="14 15">
    <name type="scientific">Azoarcus sp. (strain BH72)</name>
    <dbReference type="NCBI Taxonomy" id="418699"/>
    <lineage>
        <taxon>Bacteria</taxon>
        <taxon>Pseudomonadati</taxon>
        <taxon>Pseudomonadota</taxon>
        <taxon>Betaproteobacteria</taxon>
        <taxon>Rhodocyclales</taxon>
        <taxon>Zoogloeaceae</taxon>
        <taxon>Azoarcus</taxon>
    </lineage>
</organism>